<dbReference type="Gene3D" id="3.30.450.30">
    <property type="entry name" value="Dynein light chain 2a, cytoplasmic"/>
    <property type="match status" value="1"/>
</dbReference>
<evidence type="ECO:0000313" key="4">
    <source>
        <dbReference type="Proteomes" id="UP000268469"/>
    </source>
</evidence>
<feature type="domain" description="Roadblock/LAMTOR2" evidence="2">
    <location>
        <begin position="135"/>
        <end position="221"/>
    </location>
</feature>
<feature type="repeat" description="TPR" evidence="1">
    <location>
        <begin position="11"/>
        <end position="44"/>
    </location>
</feature>
<dbReference type="EMBL" id="QNBE01000013">
    <property type="protein sequence ID" value="RKX71257.1"/>
    <property type="molecule type" value="Genomic_DNA"/>
</dbReference>
<keyword evidence="1" id="KW-0802">TPR repeat</keyword>
<evidence type="ECO:0000313" key="3">
    <source>
        <dbReference type="EMBL" id="RKX71257.1"/>
    </source>
</evidence>
<dbReference type="AlphaFoldDB" id="A0A660SKK2"/>
<protein>
    <recommendedName>
        <fullName evidence="2">Roadblock/LAMTOR2 domain-containing protein</fullName>
    </recommendedName>
</protein>
<dbReference type="SUPFAM" id="SSF48452">
    <property type="entry name" value="TPR-like"/>
    <property type="match status" value="1"/>
</dbReference>
<dbReference type="SUPFAM" id="SSF103196">
    <property type="entry name" value="Roadblock/LC7 domain"/>
    <property type="match status" value="1"/>
</dbReference>
<dbReference type="InterPro" id="IPR011990">
    <property type="entry name" value="TPR-like_helical_dom_sf"/>
</dbReference>
<dbReference type="InterPro" id="IPR004942">
    <property type="entry name" value="Roadblock/LAMTOR2_dom"/>
</dbReference>
<organism evidence="3 4">
    <name type="scientific">candidate division WOR-3 bacterium</name>
    <dbReference type="NCBI Taxonomy" id="2052148"/>
    <lineage>
        <taxon>Bacteria</taxon>
        <taxon>Bacteria division WOR-3</taxon>
    </lineage>
</organism>
<sequence>MSEDLKYHKSGLFFASLADAYIEKGMYEDAAELLKEGITLHPEYTYAHRLLGICYFQLKDLAGAERELKLALRDSSDLTARYYLARVYLLQNRIDDAKATLDEINRIDPDSKEAFEIRKELAHLTGEETEEVVGVTQILKELISLPAIDGAILLEKDGLPIASEGVAEDEELSGFISGIANQSSLTGAEFGIGEVESFSITTKGRCLINIVGPDAILTILTNHLDREGLAALYGTRFSERIRAFLER</sequence>
<dbReference type="Gene3D" id="1.25.40.10">
    <property type="entry name" value="Tetratricopeptide repeat domain"/>
    <property type="match status" value="1"/>
</dbReference>
<evidence type="ECO:0000256" key="1">
    <source>
        <dbReference type="PROSITE-ProRule" id="PRU00339"/>
    </source>
</evidence>
<accession>A0A660SKK2</accession>
<dbReference type="SMART" id="SM00960">
    <property type="entry name" value="Robl_LC7"/>
    <property type="match status" value="1"/>
</dbReference>
<dbReference type="Pfam" id="PF03259">
    <property type="entry name" value="Robl_LC7"/>
    <property type="match status" value="1"/>
</dbReference>
<reference evidence="3 4" key="1">
    <citation type="submission" date="2018-06" db="EMBL/GenBank/DDBJ databases">
        <title>Extensive metabolic versatility and redundancy in microbially diverse, dynamic hydrothermal sediments.</title>
        <authorList>
            <person name="Dombrowski N."/>
            <person name="Teske A."/>
            <person name="Baker B.J."/>
        </authorList>
    </citation>
    <scope>NUCLEOTIDE SEQUENCE [LARGE SCALE GENOMIC DNA]</scope>
    <source>
        <strain evidence="3">B36_G15</strain>
    </source>
</reference>
<comment type="caution">
    <text evidence="3">The sequence shown here is derived from an EMBL/GenBank/DDBJ whole genome shotgun (WGS) entry which is preliminary data.</text>
</comment>
<dbReference type="Proteomes" id="UP000268469">
    <property type="component" value="Unassembled WGS sequence"/>
</dbReference>
<dbReference type="Pfam" id="PF14559">
    <property type="entry name" value="TPR_19"/>
    <property type="match status" value="2"/>
</dbReference>
<gene>
    <name evidence="3" type="ORF">DRP53_02230</name>
</gene>
<dbReference type="PROSITE" id="PS50005">
    <property type="entry name" value="TPR"/>
    <property type="match status" value="1"/>
</dbReference>
<dbReference type="SMART" id="SM00028">
    <property type="entry name" value="TPR"/>
    <property type="match status" value="3"/>
</dbReference>
<proteinExistence type="predicted"/>
<evidence type="ECO:0000259" key="2">
    <source>
        <dbReference type="SMART" id="SM00960"/>
    </source>
</evidence>
<dbReference type="InterPro" id="IPR019734">
    <property type="entry name" value="TPR_rpt"/>
</dbReference>
<name>A0A660SKK2_UNCW3</name>